<evidence type="ECO:0000313" key="2">
    <source>
        <dbReference type="Proteomes" id="UP000199393"/>
    </source>
</evidence>
<dbReference type="SUPFAM" id="SSF82171">
    <property type="entry name" value="DPP6 N-terminal domain-like"/>
    <property type="match status" value="1"/>
</dbReference>
<dbReference type="Gene3D" id="2.120.10.30">
    <property type="entry name" value="TolB, C-terminal domain"/>
    <property type="match status" value="1"/>
</dbReference>
<organism evidence="1 2">
    <name type="scientific">Micromonospora krabiensis</name>
    <dbReference type="NCBI Taxonomy" id="307121"/>
    <lineage>
        <taxon>Bacteria</taxon>
        <taxon>Bacillati</taxon>
        <taxon>Actinomycetota</taxon>
        <taxon>Actinomycetes</taxon>
        <taxon>Micromonosporales</taxon>
        <taxon>Micromonosporaceae</taxon>
        <taxon>Micromonospora</taxon>
    </lineage>
</organism>
<name>A0A1C3N1T5_9ACTN</name>
<gene>
    <name evidence="1" type="ORF">GA0070620_2028</name>
</gene>
<reference evidence="2" key="1">
    <citation type="submission" date="2016-06" db="EMBL/GenBank/DDBJ databases">
        <authorList>
            <person name="Varghese N."/>
        </authorList>
    </citation>
    <scope>NUCLEOTIDE SEQUENCE [LARGE SCALE GENOMIC DNA]</scope>
    <source>
        <strain evidence="2">DSM 45344</strain>
    </source>
</reference>
<accession>A0A1C3N1T5</accession>
<sequence length="337" mass="36517">MSVRARMTVMVAVLLVAVLGAGGYVWRERQSQAHSRATATVPTRTDLAAVRAQPHLVFRSTALGDGYGRVAAVPLSAPDGPRALTPASCERVYATAAEAICLSAERGVVTTYRAQLLDRDWQPQRDLPLTGIPSRARLSRDGSLVATTTFVFGDSYANPGQFSTRTVVSRSRAEVVGDLETFRLVVDGRTVTAADRNLWGVTFADDDRFYATAASGGKTWLVEGRLSTRQLTALRRDAECPSLSPDRTRIAFKKHGDLPPGRWRLAVYDLATGAETLLAETRSVDDQVEWLDDRQVVYGLARQSEGTASSDVWRVAADGSGSPQVLVPDAWSPAVVR</sequence>
<evidence type="ECO:0000313" key="1">
    <source>
        <dbReference type="EMBL" id="SBV26534.1"/>
    </source>
</evidence>
<keyword evidence="2" id="KW-1185">Reference proteome</keyword>
<evidence type="ECO:0008006" key="3">
    <source>
        <dbReference type="Google" id="ProtNLM"/>
    </source>
</evidence>
<dbReference type="AlphaFoldDB" id="A0A1C3N1T5"/>
<dbReference type="RefSeq" id="WP_157741584.1">
    <property type="nucleotide sequence ID" value="NZ_JBHRWG010000003.1"/>
</dbReference>
<protein>
    <recommendedName>
        <fullName evidence="3">WD40-like Beta Propeller Repeat</fullName>
    </recommendedName>
</protein>
<dbReference type="InterPro" id="IPR011042">
    <property type="entry name" value="6-blade_b-propeller_TolB-like"/>
</dbReference>
<dbReference type="PATRIC" id="fig|307121.4.peg.2079"/>
<dbReference type="EMBL" id="LT598496">
    <property type="protein sequence ID" value="SBV26534.1"/>
    <property type="molecule type" value="Genomic_DNA"/>
</dbReference>
<dbReference type="Proteomes" id="UP000199393">
    <property type="component" value="Chromosome I"/>
</dbReference>
<dbReference type="STRING" id="307121.GA0070620_2028"/>
<proteinExistence type="predicted"/>
<dbReference type="OrthoDB" id="9808778at2"/>